<evidence type="ECO:0000313" key="2">
    <source>
        <dbReference type="Proteomes" id="UP000317303"/>
    </source>
</evidence>
<comment type="caution">
    <text evidence="1">The sequence shown here is derived from an EMBL/GenBank/DDBJ whole genome shotgun (WGS) entry which is preliminary data.</text>
</comment>
<name>A0A660CEH4_9PSEU</name>
<reference evidence="1 2" key="1">
    <citation type="submission" date="2019-07" db="EMBL/GenBank/DDBJ databases">
        <title>R&amp;d 2014.</title>
        <authorList>
            <person name="Klenk H.-P."/>
        </authorList>
    </citation>
    <scope>NUCLEOTIDE SEQUENCE [LARGE SCALE GENOMIC DNA]</scope>
    <source>
        <strain evidence="1 2">DSM 43194</strain>
    </source>
</reference>
<protein>
    <submittedName>
        <fullName evidence="1">Uncharacterized protein</fullName>
    </submittedName>
</protein>
<dbReference type="OrthoDB" id="5198389at2"/>
<dbReference type="RefSeq" id="WP_030530400.1">
    <property type="nucleotide sequence ID" value="NZ_JOIJ01000002.1"/>
</dbReference>
<dbReference type="AlphaFoldDB" id="A0A660CEH4"/>
<accession>A0A660CEH4</accession>
<sequence>MAAELLVHAALFVFPSVAVLLIVTTPGVVGAAVRRGRAHGGPVPQGRPIECIAADLRHARRVLERLEPDASRFHRREAHERYDALLAEACRATGIPAEALDEPTTGIDRDITRLTLEDALVERGLAPH</sequence>
<gene>
    <name evidence="1" type="ORF">JD82_01174</name>
</gene>
<proteinExistence type="predicted"/>
<keyword evidence="2" id="KW-1185">Reference proteome</keyword>
<organism evidence="1 2">
    <name type="scientific">Prauserella rugosa</name>
    <dbReference type="NCBI Taxonomy" id="43354"/>
    <lineage>
        <taxon>Bacteria</taxon>
        <taxon>Bacillati</taxon>
        <taxon>Actinomycetota</taxon>
        <taxon>Actinomycetes</taxon>
        <taxon>Pseudonocardiales</taxon>
        <taxon>Pseudonocardiaceae</taxon>
        <taxon>Prauserella</taxon>
    </lineage>
</organism>
<evidence type="ECO:0000313" key="1">
    <source>
        <dbReference type="EMBL" id="TWH19351.1"/>
    </source>
</evidence>
<dbReference type="EMBL" id="VLJV01000001">
    <property type="protein sequence ID" value="TWH19351.1"/>
    <property type="molecule type" value="Genomic_DNA"/>
</dbReference>
<dbReference type="Proteomes" id="UP000317303">
    <property type="component" value="Unassembled WGS sequence"/>
</dbReference>